<dbReference type="EMBL" id="CAJVPK010002926">
    <property type="protein sequence ID" value="CAG8620745.1"/>
    <property type="molecule type" value="Genomic_DNA"/>
</dbReference>
<comment type="caution">
    <text evidence="1">The sequence shown here is derived from an EMBL/GenBank/DDBJ whole genome shotgun (WGS) entry which is preliminary data.</text>
</comment>
<evidence type="ECO:0000313" key="1">
    <source>
        <dbReference type="EMBL" id="CAG8620745.1"/>
    </source>
</evidence>
<dbReference type="Gene3D" id="1.10.10.10">
    <property type="entry name" value="Winged helix-like DNA-binding domain superfamily/Winged helix DNA-binding domain"/>
    <property type="match status" value="1"/>
</dbReference>
<name>A0A9N9D0H1_9GLOM</name>
<feature type="non-terminal residue" evidence="1">
    <location>
        <position position="50"/>
    </location>
</feature>
<organism evidence="1 2">
    <name type="scientific">Diversispora eburnea</name>
    <dbReference type="NCBI Taxonomy" id="1213867"/>
    <lineage>
        <taxon>Eukaryota</taxon>
        <taxon>Fungi</taxon>
        <taxon>Fungi incertae sedis</taxon>
        <taxon>Mucoromycota</taxon>
        <taxon>Glomeromycotina</taxon>
        <taxon>Glomeromycetes</taxon>
        <taxon>Diversisporales</taxon>
        <taxon>Diversisporaceae</taxon>
        <taxon>Diversispora</taxon>
    </lineage>
</organism>
<dbReference type="AlphaFoldDB" id="A0A9N9D0H1"/>
<keyword evidence="2" id="KW-1185">Reference proteome</keyword>
<evidence type="ECO:0000313" key="2">
    <source>
        <dbReference type="Proteomes" id="UP000789706"/>
    </source>
</evidence>
<gene>
    <name evidence="1" type="ORF">DEBURN_LOCUS10359</name>
</gene>
<protein>
    <submittedName>
        <fullName evidence="1">9214_t:CDS:1</fullName>
    </submittedName>
</protein>
<dbReference type="InterPro" id="IPR036388">
    <property type="entry name" value="WH-like_DNA-bd_sf"/>
</dbReference>
<reference evidence="1" key="1">
    <citation type="submission" date="2021-06" db="EMBL/GenBank/DDBJ databases">
        <authorList>
            <person name="Kallberg Y."/>
            <person name="Tangrot J."/>
            <person name="Rosling A."/>
        </authorList>
    </citation>
    <scope>NUCLEOTIDE SEQUENCE</scope>
    <source>
        <strain evidence="1">AZ414A</strain>
    </source>
</reference>
<accession>A0A9N9D0H1</accession>
<proteinExistence type="predicted"/>
<feature type="non-terminal residue" evidence="1">
    <location>
        <position position="1"/>
    </location>
</feature>
<dbReference type="Proteomes" id="UP000789706">
    <property type="component" value="Unassembled WGS sequence"/>
</dbReference>
<sequence length="50" mass="5925">FTNISHQLNIPVLTVHDTIKQYKKLGSPQPKKYSEKPKEFTEYNEQVYTL</sequence>